<proteinExistence type="predicted"/>
<dbReference type="SUPFAM" id="SSF47473">
    <property type="entry name" value="EF-hand"/>
    <property type="match status" value="1"/>
</dbReference>
<reference evidence="2" key="1">
    <citation type="submission" date="2022-11" db="UniProtKB">
        <authorList>
            <consortium name="WormBaseParasite"/>
        </authorList>
    </citation>
    <scope>IDENTIFICATION</scope>
</reference>
<dbReference type="InterPro" id="IPR011992">
    <property type="entry name" value="EF-hand-dom_pair"/>
</dbReference>
<sequence length="70" mass="7780">MLSSPKTKNETDRDRIYELFSAFDSTKNNTIAVSEIPVLIRVLGLAIKEADIKPLLKNWTDKCGKSAGNI</sequence>
<protein>
    <submittedName>
        <fullName evidence="2">EF-hand domain-containing protein</fullName>
    </submittedName>
</protein>
<evidence type="ECO:0000313" key="1">
    <source>
        <dbReference type="Proteomes" id="UP000887577"/>
    </source>
</evidence>
<evidence type="ECO:0000313" key="2">
    <source>
        <dbReference type="WBParaSite" id="PSU_v2.g6068.t1"/>
    </source>
</evidence>
<dbReference type="Proteomes" id="UP000887577">
    <property type="component" value="Unplaced"/>
</dbReference>
<dbReference type="AlphaFoldDB" id="A0A914Z129"/>
<dbReference type="Gene3D" id="1.10.238.10">
    <property type="entry name" value="EF-hand"/>
    <property type="match status" value="1"/>
</dbReference>
<accession>A0A914Z129</accession>
<dbReference type="WBParaSite" id="PSU_v2.g6068.t1">
    <property type="protein sequence ID" value="PSU_v2.g6068.t1"/>
    <property type="gene ID" value="PSU_v2.g6068"/>
</dbReference>
<name>A0A914Z129_9BILA</name>
<keyword evidence="1" id="KW-1185">Reference proteome</keyword>
<organism evidence="1 2">
    <name type="scientific">Panagrolaimus superbus</name>
    <dbReference type="NCBI Taxonomy" id="310955"/>
    <lineage>
        <taxon>Eukaryota</taxon>
        <taxon>Metazoa</taxon>
        <taxon>Ecdysozoa</taxon>
        <taxon>Nematoda</taxon>
        <taxon>Chromadorea</taxon>
        <taxon>Rhabditida</taxon>
        <taxon>Tylenchina</taxon>
        <taxon>Panagrolaimomorpha</taxon>
        <taxon>Panagrolaimoidea</taxon>
        <taxon>Panagrolaimidae</taxon>
        <taxon>Panagrolaimus</taxon>
    </lineage>
</organism>